<evidence type="ECO:0000259" key="1">
    <source>
        <dbReference type="Pfam" id="PF10988"/>
    </source>
</evidence>
<dbReference type="AlphaFoldDB" id="A0A222FLF1"/>
<evidence type="ECO:0000313" key="3">
    <source>
        <dbReference type="Proteomes" id="UP000202440"/>
    </source>
</evidence>
<accession>A0A222FLF1</accession>
<dbReference type="Proteomes" id="UP000202440">
    <property type="component" value="Chromosome"/>
</dbReference>
<name>A0A222FLF1_9GAMM</name>
<dbReference type="KEGG" id="bsan:CHH28_14750"/>
<proteinExistence type="predicted"/>
<dbReference type="EMBL" id="CP022530">
    <property type="protein sequence ID" value="ASP39855.1"/>
    <property type="molecule type" value="Genomic_DNA"/>
</dbReference>
<dbReference type="Pfam" id="PF10988">
    <property type="entry name" value="DUF2807"/>
    <property type="match status" value="1"/>
</dbReference>
<evidence type="ECO:0000313" key="2">
    <source>
        <dbReference type="EMBL" id="ASP39855.1"/>
    </source>
</evidence>
<organism evidence="2 3">
    <name type="scientific">Bacterioplanes sanyensis</name>
    <dbReference type="NCBI Taxonomy" id="1249553"/>
    <lineage>
        <taxon>Bacteria</taxon>
        <taxon>Pseudomonadati</taxon>
        <taxon>Pseudomonadota</taxon>
        <taxon>Gammaproteobacteria</taxon>
        <taxon>Oceanospirillales</taxon>
        <taxon>Oceanospirillaceae</taxon>
        <taxon>Bacterioplanes</taxon>
    </lineage>
</organism>
<gene>
    <name evidence="2" type="ORF">CHH28_14750</name>
</gene>
<reference evidence="2 3" key="1">
    <citation type="submission" date="2017-07" db="EMBL/GenBank/DDBJ databases">
        <title>Annotated genome sequence of Bacterioplanes sanyensis isolated from Red Sea.</title>
        <authorList>
            <person name="Rehman Z.U."/>
        </authorList>
    </citation>
    <scope>NUCLEOTIDE SEQUENCE [LARGE SCALE GENOMIC DNA]</scope>
    <source>
        <strain evidence="2 3">NV9</strain>
    </source>
</reference>
<dbReference type="Gene3D" id="2.160.20.120">
    <property type="match status" value="1"/>
</dbReference>
<dbReference type="PANTHER" id="PTHR39200:SF1">
    <property type="entry name" value="AUTO-TRANSPORTER ADHESIN HEAD GIN DOMAIN-CONTAINING PROTEIN-RELATED"/>
    <property type="match status" value="1"/>
</dbReference>
<dbReference type="PANTHER" id="PTHR39200">
    <property type="entry name" value="HYPOTHETICAL EXPORTED PROTEIN"/>
    <property type="match status" value="1"/>
</dbReference>
<protein>
    <recommendedName>
        <fullName evidence="1">Putative auto-transporter adhesin head GIN domain-containing protein</fullName>
    </recommendedName>
</protein>
<keyword evidence="3" id="KW-1185">Reference proteome</keyword>
<sequence>MCIHRLFKEWYMKWLVLLVLAVASSVFADDRIIYAADVSGEFDHIVLQAPITVEVQQGEDYKIWVKTPPLLRDNLVLRQKGKRLYVGWKADERWLNMVDRDSVKVKIELPSISVLEAQGSGNLYVGDMTLNNLTYNNSGSGDAYIGNLVAEKISVALQGSGDLEVISLAVSRIALASMGSSDISIGRLDTQDLNINSAGNGDITIVDQSSADSADISLLGNGDVEAMPLHVVSANISLLGSSDIEITVNERLNASVMGSGDIVYGGSPASVDLNQFGSGDVRAAGEDNDS</sequence>
<dbReference type="InterPro" id="IPR021255">
    <property type="entry name" value="DUF2807"/>
</dbReference>
<feature type="domain" description="Putative auto-transporter adhesin head GIN" evidence="1">
    <location>
        <begin position="41"/>
        <end position="212"/>
    </location>
</feature>